<dbReference type="EMBL" id="RWGY01000011">
    <property type="protein sequence ID" value="TVU31186.1"/>
    <property type="molecule type" value="Genomic_DNA"/>
</dbReference>
<protein>
    <submittedName>
        <fullName evidence="1">Uncharacterized protein</fullName>
    </submittedName>
</protein>
<dbReference type="Proteomes" id="UP000324897">
    <property type="component" value="Chromosome 1"/>
</dbReference>
<evidence type="ECO:0000313" key="2">
    <source>
        <dbReference type="Proteomes" id="UP000324897"/>
    </source>
</evidence>
<keyword evidence="2" id="KW-1185">Reference proteome</keyword>
<reference evidence="1 2" key="1">
    <citation type="journal article" date="2019" name="Sci. Rep.">
        <title>A high-quality genome of Eragrostis curvula grass provides insights into Poaceae evolution and supports new strategies to enhance forage quality.</title>
        <authorList>
            <person name="Carballo J."/>
            <person name="Santos B.A.C.M."/>
            <person name="Zappacosta D."/>
            <person name="Garbus I."/>
            <person name="Selva J.P."/>
            <person name="Gallo C.A."/>
            <person name="Diaz A."/>
            <person name="Albertini E."/>
            <person name="Caccamo M."/>
            <person name="Echenique V."/>
        </authorList>
    </citation>
    <scope>NUCLEOTIDE SEQUENCE [LARGE SCALE GENOMIC DNA]</scope>
    <source>
        <strain evidence="2">cv. Victoria</strain>
        <tissue evidence="1">Leaf</tissue>
    </source>
</reference>
<name>A0A5J9V5I7_9POAL</name>
<accession>A0A5J9V5I7</accession>
<gene>
    <name evidence="1" type="ORF">EJB05_22863</name>
</gene>
<organism evidence="1 2">
    <name type="scientific">Eragrostis curvula</name>
    <name type="common">weeping love grass</name>
    <dbReference type="NCBI Taxonomy" id="38414"/>
    <lineage>
        <taxon>Eukaryota</taxon>
        <taxon>Viridiplantae</taxon>
        <taxon>Streptophyta</taxon>
        <taxon>Embryophyta</taxon>
        <taxon>Tracheophyta</taxon>
        <taxon>Spermatophyta</taxon>
        <taxon>Magnoliopsida</taxon>
        <taxon>Liliopsida</taxon>
        <taxon>Poales</taxon>
        <taxon>Poaceae</taxon>
        <taxon>PACMAD clade</taxon>
        <taxon>Chloridoideae</taxon>
        <taxon>Eragrostideae</taxon>
        <taxon>Eragrostidinae</taxon>
        <taxon>Eragrostis</taxon>
    </lineage>
</organism>
<dbReference type="AlphaFoldDB" id="A0A5J9V5I7"/>
<sequence>MRGVVVPPRWEAGRVAERARCSPPTWISLLSPSFPRALLCSRHSSPSSPPEPPPAAVAAIEIHPAPADEIHTVSALKLDLVAAVEFYLTASLLRTSRGRVLVRGRRGPDTRCLGLPLQNVPGDRGIVIAGPIPGWENVAKVRTHVMKEKLEKFTQAGCFIR</sequence>
<comment type="caution">
    <text evidence="1">The sequence shown here is derived from an EMBL/GenBank/DDBJ whole genome shotgun (WGS) entry which is preliminary data.</text>
</comment>
<feature type="non-terminal residue" evidence="1">
    <location>
        <position position="1"/>
    </location>
</feature>
<dbReference type="Gramene" id="TVU31186">
    <property type="protein sequence ID" value="TVU31186"/>
    <property type="gene ID" value="EJB05_22863"/>
</dbReference>
<proteinExistence type="predicted"/>
<evidence type="ECO:0000313" key="1">
    <source>
        <dbReference type="EMBL" id="TVU31186.1"/>
    </source>
</evidence>